<accession>A0A8X6NGB6</accession>
<dbReference type="EMBL" id="BMAW01057793">
    <property type="protein sequence ID" value="GFT12847.1"/>
    <property type="molecule type" value="Genomic_DNA"/>
</dbReference>
<sequence>MQFAQGTTVLIAIDNAESMDEDSWLLLRYLAEECAFVIMLSVSDNFKKPSIAASLLILKAHFSIRIKESVEDYFGPLLCWFLGVKAVHKEIFHYLKEKIGKSAQLLQEVLLSPTAEEFTTLVPFDSLGPEAEKNFIVSEFPVPPDQKSDTVLACDKKPEVKMRDIRLPTNINGSLATETCGHLGTSFRSTRSGSSKSRDLIKRSIEIHQQFADEEHPLFRVHLGRHPREVARRGALQAAQLLQRLLLLQSVGKVAFLELPRAPRTCRTLPQTQVSNQSVQIVHPLLHDKAATQKHAAGDSKRTGVPWSHLYLLQEQENRKRPDGACYG</sequence>
<evidence type="ECO:0000313" key="2">
    <source>
        <dbReference type="Proteomes" id="UP000887013"/>
    </source>
</evidence>
<organism evidence="1 2">
    <name type="scientific">Nephila pilipes</name>
    <name type="common">Giant wood spider</name>
    <name type="synonym">Nephila maculata</name>
    <dbReference type="NCBI Taxonomy" id="299642"/>
    <lineage>
        <taxon>Eukaryota</taxon>
        <taxon>Metazoa</taxon>
        <taxon>Ecdysozoa</taxon>
        <taxon>Arthropoda</taxon>
        <taxon>Chelicerata</taxon>
        <taxon>Arachnida</taxon>
        <taxon>Araneae</taxon>
        <taxon>Araneomorphae</taxon>
        <taxon>Entelegynae</taxon>
        <taxon>Araneoidea</taxon>
        <taxon>Nephilidae</taxon>
        <taxon>Nephila</taxon>
    </lineage>
</organism>
<dbReference type="Proteomes" id="UP000887013">
    <property type="component" value="Unassembled WGS sequence"/>
</dbReference>
<dbReference type="AlphaFoldDB" id="A0A8X6NGB6"/>
<gene>
    <name evidence="1" type="primary">AVEN_251340_1</name>
    <name evidence="1" type="ORF">NPIL_576161</name>
</gene>
<evidence type="ECO:0000313" key="1">
    <source>
        <dbReference type="EMBL" id="GFT12847.1"/>
    </source>
</evidence>
<name>A0A8X6NGB6_NEPPI</name>
<proteinExistence type="predicted"/>
<protein>
    <submittedName>
        <fullName evidence="1">Uncharacterized protein</fullName>
    </submittedName>
</protein>
<keyword evidence="2" id="KW-1185">Reference proteome</keyword>
<reference evidence="1" key="1">
    <citation type="submission" date="2020-08" db="EMBL/GenBank/DDBJ databases">
        <title>Multicomponent nature underlies the extraordinary mechanical properties of spider dragline silk.</title>
        <authorList>
            <person name="Kono N."/>
            <person name="Nakamura H."/>
            <person name="Mori M."/>
            <person name="Yoshida Y."/>
            <person name="Ohtoshi R."/>
            <person name="Malay A.D."/>
            <person name="Moran D.A.P."/>
            <person name="Tomita M."/>
            <person name="Numata K."/>
            <person name="Arakawa K."/>
        </authorList>
    </citation>
    <scope>NUCLEOTIDE SEQUENCE</scope>
</reference>
<dbReference type="OrthoDB" id="6465712at2759"/>
<comment type="caution">
    <text evidence="1">The sequence shown here is derived from an EMBL/GenBank/DDBJ whole genome shotgun (WGS) entry which is preliminary data.</text>
</comment>